<keyword evidence="3 5" id="KW-1133">Transmembrane helix</keyword>
<feature type="transmembrane region" description="Helical" evidence="5">
    <location>
        <begin position="275"/>
        <end position="298"/>
    </location>
</feature>
<dbReference type="GO" id="GO:0006874">
    <property type="term" value="P:intracellular calcium ion homeostasis"/>
    <property type="evidence" value="ECO:0007669"/>
    <property type="project" value="TreeGrafter"/>
</dbReference>
<dbReference type="EMBL" id="CADCTV010000976">
    <property type="protein sequence ID" value="CAA9371756.1"/>
    <property type="molecule type" value="Genomic_DNA"/>
</dbReference>
<proteinExistence type="predicted"/>
<evidence type="ECO:0000256" key="5">
    <source>
        <dbReference type="SAM" id="Phobius"/>
    </source>
</evidence>
<evidence type="ECO:0000256" key="2">
    <source>
        <dbReference type="ARBA" id="ARBA00022692"/>
    </source>
</evidence>
<evidence type="ECO:0000313" key="7">
    <source>
        <dbReference type="EMBL" id="CAA9371756.1"/>
    </source>
</evidence>
<evidence type="ECO:0000256" key="3">
    <source>
        <dbReference type="ARBA" id="ARBA00022989"/>
    </source>
</evidence>
<feature type="domain" description="Sodium/calcium exchanger membrane region" evidence="6">
    <location>
        <begin position="182"/>
        <end position="324"/>
    </location>
</feature>
<keyword evidence="2 5" id="KW-0812">Transmembrane</keyword>
<dbReference type="InterPro" id="IPR004837">
    <property type="entry name" value="NaCa_Exmemb"/>
</dbReference>
<evidence type="ECO:0000256" key="1">
    <source>
        <dbReference type="ARBA" id="ARBA00004141"/>
    </source>
</evidence>
<feature type="transmembrane region" description="Helical" evidence="5">
    <location>
        <begin position="29"/>
        <end position="49"/>
    </location>
</feature>
<evidence type="ECO:0000256" key="4">
    <source>
        <dbReference type="ARBA" id="ARBA00023136"/>
    </source>
</evidence>
<dbReference type="PANTHER" id="PTHR10846:SF8">
    <property type="entry name" value="INNER MEMBRANE PROTEIN YRBG"/>
    <property type="match status" value="1"/>
</dbReference>
<feature type="transmembrane region" description="Helical" evidence="5">
    <location>
        <begin position="108"/>
        <end position="140"/>
    </location>
</feature>
<dbReference type="PANTHER" id="PTHR10846">
    <property type="entry name" value="SODIUM/POTASSIUM/CALCIUM EXCHANGER"/>
    <property type="match status" value="1"/>
</dbReference>
<feature type="transmembrane region" description="Helical" evidence="5">
    <location>
        <begin position="245"/>
        <end position="269"/>
    </location>
</feature>
<dbReference type="GO" id="GO:0008273">
    <property type="term" value="F:calcium, potassium:sodium antiporter activity"/>
    <property type="evidence" value="ECO:0007669"/>
    <property type="project" value="TreeGrafter"/>
</dbReference>
<evidence type="ECO:0000259" key="6">
    <source>
        <dbReference type="Pfam" id="PF01699"/>
    </source>
</evidence>
<keyword evidence="4 5" id="KW-0472">Membrane</keyword>
<dbReference type="Gene3D" id="1.20.1420.30">
    <property type="entry name" value="NCX, central ion-binding region"/>
    <property type="match status" value="2"/>
</dbReference>
<dbReference type="AlphaFoldDB" id="A0A6J4N329"/>
<protein>
    <submittedName>
        <fullName evidence="7">Inner membrane protein YrbG, predicted calcium/sodium:proton antiporter</fullName>
    </submittedName>
</protein>
<feature type="domain" description="Sodium/calcium exchanger membrane region" evidence="6">
    <location>
        <begin position="6"/>
        <end position="144"/>
    </location>
</feature>
<accession>A0A6J4N329</accession>
<dbReference type="InterPro" id="IPR004481">
    <property type="entry name" value="K/Na/Ca-exchanger"/>
</dbReference>
<feature type="transmembrane region" description="Helical" evidence="5">
    <location>
        <begin position="333"/>
        <end position="355"/>
    </location>
</feature>
<dbReference type="Pfam" id="PF01699">
    <property type="entry name" value="Na_Ca_ex"/>
    <property type="match status" value="2"/>
</dbReference>
<organism evidence="7">
    <name type="scientific">uncultured Gemmatimonadota bacterium</name>
    <dbReference type="NCBI Taxonomy" id="203437"/>
    <lineage>
        <taxon>Bacteria</taxon>
        <taxon>Pseudomonadati</taxon>
        <taxon>Gemmatimonadota</taxon>
        <taxon>environmental samples</taxon>
    </lineage>
</organism>
<dbReference type="Gene3D" id="6.10.280.80">
    <property type="entry name" value="NCX, peripheral helical region"/>
    <property type="match status" value="1"/>
</dbReference>
<sequence>MDITTLVFLALGLVLLVAGAELLVKGASGLAISAGISPLVVGLTVVAFGTSAPELAVSASAGLRGQGDIALGNVVGSNIANVLLILGVSALVAPLVVSRQLVRLDVPIMIGASVLLLLVGLDGVVSRVDGVLLVAGIVAYTTAMIRIGRRDAAATAAQARAAALADGEELIPEPARGWVAQVALVLAGLALLVLGSRWLVNGAVAIATLLGVSQLVIGLTVVAVGTSLPEIATSILATLRGARDLAVGNVVGSNIYNILAILGISAAIAPDGIPVAPAALGFDVPVMIAVAVACLPVAFNGYMIARWEGALFLGYYLAYTLYVILAATEHDALPYFSGAMMLFVIPLTVVTLAVVTYRAFVRQRSASAA</sequence>
<dbReference type="NCBIfam" id="TIGR00367">
    <property type="entry name" value="calcium/sodium antiporter"/>
    <property type="match status" value="1"/>
</dbReference>
<feature type="transmembrane region" description="Helical" evidence="5">
    <location>
        <begin position="310"/>
        <end position="327"/>
    </location>
</feature>
<dbReference type="InterPro" id="IPR044880">
    <property type="entry name" value="NCX_ion-bd_dom_sf"/>
</dbReference>
<dbReference type="GO" id="GO:0005886">
    <property type="term" value="C:plasma membrane"/>
    <property type="evidence" value="ECO:0007669"/>
    <property type="project" value="TreeGrafter"/>
</dbReference>
<gene>
    <name evidence="7" type="ORF">AVDCRST_MAG89-4656</name>
</gene>
<feature type="transmembrane region" description="Helical" evidence="5">
    <location>
        <begin position="204"/>
        <end position="224"/>
    </location>
</feature>
<dbReference type="GO" id="GO:0005262">
    <property type="term" value="F:calcium channel activity"/>
    <property type="evidence" value="ECO:0007669"/>
    <property type="project" value="TreeGrafter"/>
</dbReference>
<reference evidence="7" key="1">
    <citation type="submission" date="2020-02" db="EMBL/GenBank/DDBJ databases">
        <authorList>
            <person name="Meier V. D."/>
        </authorList>
    </citation>
    <scope>NUCLEOTIDE SEQUENCE</scope>
    <source>
        <strain evidence="7">AVDCRST_MAG89</strain>
    </source>
</reference>
<feature type="transmembrane region" description="Helical" evidence="5">
    <location>
        <begin position="178"/>
        <end position="198"/>
    </location>
</feature>
<feature type="transmembrane region" description="Helical" evidence="5">
    <location>
        <begin position="70"/>
        <end position="96"/>
    </location>
</feature>
<comment type="subcellular location">
    <subcellularLocation>
        <location evidence="1">Membrane</location>
        <topology evidence="1">Multi-pass membrane protein</topology>
    </subcellularLocation>
</comment>
<name>A0A6J4N329_9BACT</name>